<dbReference type="Proteomes" id="UP001592528">
    <property type="component" value="Unassembled WGS sequence"/>
</dbReference>
<name>A0ABV6V0Y5_9ACTN</name>
<feature type="region of interest" description="Disordered" evidence="1">
    <location>
        <begin position="328"/>
        <end position="348"/>
    </location>
</feature>
<feature type="transmembrane region" description="Helical" evidence="2">
    <location>
        <begin position="228"/>
        <end position="250"/>
    </location>
</feature>
<keyword evidence="2" id="KW-0812">Transmembrane</keyword>
<dbReference type="RefSeq" id="WP_269665115.1">
    <property type="nucleotide sequence ID" value="NZ_JBHEZZ010000044.1"/>
</dbReference>
<evidence type="ECO:0000256" key="1">
    <source>
        <dbReference type="SAM" id="MobiDB-lite"/>
    </source>
</evidence>
<organism evidence="3 4">
    <name type="scientific">Streptacidiphilus cavernicola</name>
    <dbReference type="NCBI Taxonomy" id="3342716"/>
    <lineage>
        <taxon>Bacteria</taxon>
        <taxon>Bacillati</taxon>
        <taxon>Actinomycetota</taxon>
        <taxon>Actinomycetes</taxon>
        <taxon>Kitasatosporales</taxon>
        <taxon>Streptomycetaceae</taxon>
        <taxon>Streptacidiphilus</taxon>
    </lineage>
</organism>
<evidence type="ECO:0000313" key="3">
    <source>
        <dbReference type="EMBL" id="MFC1407366.1"/>
    </source>
</evidence>
<feature type="transmembrane region" description="Helical" evidence="2">
    <location>
        <begin position="46"/>
        <end position="66"/>
    </location>
</feature>
<sequence length="508" mass="51100">MSPAASRPHPAGAPASRPRPRSQARRTPPRRRPAPALLWRSALEGAAASLCAVTAMLFLSVLALSLVNAGSVGSTRSLALAVTAMAVGGAVSAHSTASSTGSQATGMGGMFGGGMSPTVSGAVDLMPLGVTLLGTLVLWFVFSRRLPQLSENELAVRIAGTVTAASISLTIVAGLASGTLKLPKSAMSGLGAGGSATGTTGGGSPLSGLLGSGANGLAVGYHVDPVSAMFGSVLWLAVVLTVGCLISRRVRLQLGGLLDRLRPHWAPGLSALLRTLLILGAAPLLVFTLVGIVAGGRVQTAAGAALLLAPNAVIVLLTLGLGSPWTASTHPASPQGGNPMAGMMGGTGGSPFAGQHDRTLHLDSLTTAGWPLWLAALAVALVALLGCAAVAARTGSTTRPRKPRQDLLAGPLGLPIKFSVTTAAVLGAVAWMATGQVHLSLGLFGMQMGGIRAGVSDNVLWTITAALLMGALAGWAGPVLQTKFLPKGRIRSAREPGVGEHHPRWTRV</sequence>
<gene>
    <name evidence="3" type="ORF">ACEZDJ_39410</name>
</gene>
<dbReference type="EMBL" id="JBHEZZ010000044">
    <property type="protein sequence ID" value="MFC1407366.1"/>
    <property type="molecule type" value="Genomic_DNA"/>
</dbReference>
<feature type="transmembrane region" description="Helical" evidence="2">
    <location>
        <begin position="125"/>
        <end position="142"/>
    </location>
</feature>
<proteinExistence type="predicted"/>
<feature type="transmembrane region" description="Helical" evidence="2">
    <location>
        <begin position="271"/>
        <end position="294"/>
    </location>
</feature>
<dbReference type="InterPro" id="IPR047724">
    <property type="entry name" value="Streptophobe"/>
</dbReference>
<feature type="compositionally biased region" description="Low complexity" evidence="1">
    <location>
        <begin position="1"/>
        <end position="16"/>
    </location>
</feature>
<reference evidence="3 4" key="1">
    <citation type="submission" date="2024-09" db="EMBL/GenBank/DDBJ databases">
        <authorList>
            <person name="Lee S.D."/>
        </authorList>
    </citation>
    <scope>NUCLEOTIDE SEQUENCE [LARGE SCALE GENOMIC DNA]</scope>
    <source>
        <strain evidence="3 4">N1-5</strain>
    </source>
</reference>
<feature type="region of interest" description="Disordered" evidence="1">
    <location>
        <begin position="1"/>
        <end position="33"/>
    </location>
</feature>
<accession>A0ABV6V0Y5</accession>
<protein>
    <submittedName>
        <fullName evidence="3">Streptophobe family protein</fullName>
    </submittedName>
</protein>
<keyword evidence="4" id="KW-1185">Reference proteome</keyword>
<comment type="caution">
    <text evidence="3">The sequence shown here is derived from an EMBL/GenBank/DDBJ whole genome shotgun (WGS) entry which is preliminary data.</text>
</comment>
<evidence type="ECO:0000313" key="4">
    <source>
        <dbReference type="Proteomes" id="UP001592528"/>
    </source>
</evidence>
<feature type="transmembrane region" description="Helical" evidence="2">
    <location>
        <begin position="459"/>
        <end position="480"/>
    </location>
</feature>
<feature type="transmembrane region" description="Helical" evidence="2">
    <location>
        <begin position="154"/>
        <end position="176"/>
    </location>
</feature>
<feature type="transmembrane region" description="Helical" evidence="2">
    <location>
        <begin position="78"/>
        <end position="97"/>
    </location>
</feature>
<feature type="transmembrane region" description="Helical" evidence="2">
    <location>
        <begin position="412"/>
        <end position="439"/>
    </location>
</feature>
<evidence type="ECO:0000256" key="2">
    <source>
        <dbReference type="SAM" id="Phobius"/>
    </source>
</evidence>
<keyword evidence="2" id="KW-0472">Membrane</keyword>
<feature type="compositionally biased region" description="Basic residues" evidence="1">
    <location>
        <begin position="18"/>
        <end position="33"/>
    </location>
</feature>
<keyword evidence="2" id="KW-1133">Transmembrane helix</keyword>
<dbReference type="NCBIfam" id="NF038391">
    <property type="entry name" value="streptophobe"/>
    <property type="match status" value="1"/>
</dbReference>
<feature type="transmembrane region" description="Helical" evidence="2">
    <location>
        <begin position="370"/>
        <end position="391"/>
    </location>
</feature>